<feature type="compositionally biased region" description="Gly residues" evidence="1">
    <location>
        <begin position="496"/>
        <end position="506"/>
    </location>
</feature>
<sequence>MTVQRRTETEHQAQPRTSQGGDVSAEVSAALPRQRRRCPPALPPPSLPLPDPPSTTTSASVHPLTPPISSSSIASMASFQSIIASTPTSSPTASQTWTTTSSSSSLSTAAIPSASRSPSENAQPLNTRTIFHRRSSTTPTPFSTSSSPTAELVRISEALPASEDTLRRVTADAHAARTRASLLHQSATDAVRRANALEEQARREREWARDLVKIAEGGEREARVAEEAVRQASEVLTALRRIAIEEVGKHLARSKVEENEEGVGGSSSQAKQGNQSQLLPSVFPPTASASSNQSTHPHEANLIELLSDRSISLPATWPQGSSTHLRDQTITQDSYNPRVADLDLDLVAILSAEQDRLASLHRQPSTGASTPVTSTFSPRPFPLTPQIGPQPSPQPAMRNSSQLELPPAHSASEYLLRAAMMGRSQSNVIVGSGGIQRQERWESMRASASEQGERRQTSSVTATTPSTPQSSFHPFSLPNRNQKASTTSAFDIETGATGGGGEGGLGLMLDPNAVPLSPGQHPPRPPRLSSIDLPIPSSSTPSPPQPDARTRPSVDSTPSRASVSGAWWKQSSPVTSEAKKKELELGFEGEGDDEVEDDPLVPFPVAKSELMPLPVSSTSSSSSTLVNDRGSTHT</sequence>
<feature type="compositionally biased region" description="Polar residues" evidence="1">
    <location>
        <begin position="362"/>
        <end position="377"/>
    </location>
</feature>
<evidence type="ECO:0000313" key="2">
    <source>
        <dbReference type="EMBL" id="KAE8271050.1"/>
    </source>
</evidence>
<organism evidence="2 3">
    <name type="scientific">Tilletia walkeri</name>
    <dbReference type="NCBI Taxonomy" id="117179"/>
    <lineage>
        <taxon>Eukaryota</taxon>
        <taxon>Fungi</taxon>
        <taxon>Dikarya</taxon>
        <taxon>Basidiomycota</taxon>
        <taxon>Ustilaginomycotina</taxon>
        <taxon>Exobasidiomycetes</taxon>
        <taxon>Tilletiales</taxon>
        <taxon>Tilletiaceae</taxon>
        <taxon>Tilletia</taxon>
    </lineage>
</organism>
<feature type="region of interest" description="Disordered" evidence="1">
    <location>
        <begin position="253"/>
        <end position="297"/>
    </location>
</feature>
<feature type="compositionally biased region" description="Low complexity" evidence="1">
    <location>
        <begin position="527"/>
        <end position="540"/>
    </location>
</feature>
<gene>
    <name evidence="2" type="ORF">A4X09_0g1301</name>
</gene>
<feature type="region of interest" description="Disordered" evidence="1">
    <location>
        <begin position="86"/>
        <end position="149"/>
    </location>
</feature>
<feature type="compositionally biased region" description="Low complexity" evidence="1">
    <location>
        <begin position="136"/>
        <end position="149"/>
    </location>
</feature>
<keyword evidence="3" id="KW-1185">Reference proteome</keyword>
<feature type="compositionally biased region" description="Polar residues" evidence="1">
    <location>
        <begin position="116"/>
        <end position="129"/>
    </location>
</feature>
<name>A0A8X7NEY6_9BASI</name>
<feature type="compositionally biased region" description="Basic and acidic residues" evidence="1">
    <location>
        <begin position="1"/>
        <end position="13"/>
    </location>
</feature>
<dbReference type="AlphaFoldDB" id="A0A8X7NEY6"/>
<feature type="compositionally biased region" description="Low complexity" evidence="1">
    <location>
        <begin position="457"/>
        <end position="471"/>
    </location>
</feature>
<feature type="region of interest" description="Disordered" evidence="1">
    <location>
        <begin position="1"/>
        <end position="67"/>
    </location>
</feature>
<feature type="compositionally biased region" description="Polar residues" evidence="1">
    <location>
        <begin position="478"/>
        <end position="489"/>
    </location>
</feature>
<dbReference type="Proteomes" id="UP000078113">
    <property type="component" value="Unassembled WGS sequence"/>
</dbReference>
<evidence type="ECO:0000256" key="1">
    <source>
        <dbReference type="SAM" id="MobiDB-lite"/>
    </source>
</evidence>
<feature type="compositionally biased region" description="Acidic residues" evidence="1">
    <location>
        <begin position="585"/>
        <end position="599"/>
    </location>
</feature>
<feature type="region of interest" description="Disordered" evidence="1">
    <location>
        <begin position="360"/>
        <end position="404"/>
    </location>
</feature>
<evidence type="ECO:0000313" key="3">
    <source>
        <dbReference type="Proteomes" id="UP000078113"/>
    </source>
</evidence>
<dbReference type="EMBL" id="LWDG02000029">
    <property type="protein sequence ID" value="KAE8271050.1"/>
    <property type="molecule type" value="Genomic_DNA"/>
</dbReference>
<protein>
    <submittedName>
        <fullName evidence="2">Uncharacterized protein</fullName>
    </submittedName>
</protein>
<comment type="caution">
    <text evidence="2">The sequence shown here is derived from an EMBL/GenBank/DDBJ whole genome shotgun (WGS) entry which is preliminary data.</text>
</comment>
<feature type="region of interest" description="Disordered" evidence="1">
    <location>
        <begin position="431"/>
        <end position="634"/>
    </location>
</feature>
<reference evidence="2" key="1">
    <citation type="submission" date="2016-04" db="EMBL/GenBank/DDBJ databases">
        <authorList>
            <person name="Nguyen H.D."/>
            <person name="Samba Siva P."/>
            <person name="Cullis J."/>
            <person name="Levesque C.A."/>
            <person name="Hambleton S."/>
        </authorList>
    </citation>
    <scope>NUCLEOTIDE SEQUENCE</scope>
    <source>
        <strain evidence="2">DAOMC 236422</strain>
    </source>
</reference>
<feature type="compositionally biased region" description="Pro residues" evidence="1">
    <location>
        <begin position="40"/>
        <end position="53"/>
    </location>
</feature>
<reference evidence="2" key="2">
    <citation type="journal article" date="2019" name="IMA Fungus">
        <title>Genome sequencing and comparison of five Tilletia species to identify candidate genes for the detection of regulated species infecting wheat.</title>
        <authorList>
            <person name="Nguyen H.D.T."/>
            <person name="Sultana T."/>
            <person name="Kesanakurti P."/>
            <person name="Hambleton S."/>
        </authorList>
    </citation>
    <scope>NUCLEOTIDE SEQUENCE</scope>
    <source>
        <strain evidence="2">DAOMC 236422</strain>
    </source>
</reference>
<feature type="compositionally biased region" description="Pro residues" evidence="1">
    <location>
        <begin position="379"/>
        <end position="394"/>
    </location>
</feature>
<feature type="compositionally biased region" description="Low complexity" evidence="1">
    <location>
        <begin position="86"/>
        <end position="115"/>
    </location>
</feature>
<feature type="compositionally biased region" description="Polar residues" evidence="1">
    <location>
        <begin position="553"/>
        <end position="562"/>
    </location>
</feature>
<accession>A0A8X7NEY6</accession>
<feature type="compositionally biased region" description="Polar residues" evidence="1">
    <location>
        <begin position="269"/>
        <end position="279"/>
    </location>
</feature>
<proteinExistence type="predicted"/>